<feature type="transmembrane region" description="Helical" evidence="8">
    <location>
        <begin position="104"/>
        <end position="126"/>
    </location>
</feature>
<feature type="transmembrane region" description="Helical" evidence="8">
    <location>
        <begin position="190"/>
        <end position="210"/>
    </location>
</feature>
<feature type="compositionally biased region" description="Low complexity" evidence="7">
    <location>
        <begin position="1"/>
        <end position="21"/>
    </location>
</feature>
<evidence type="ECO:0000313" key="10">
    <source>
        <dbReference type="EMBL" id="OAA50524.1"/>
    </source>
</evidence>
<dbReference type="EMBL" id="SBHS01000006">
    <property type="protein sequence ID" value="TWU75889.1"/>
    <property type="molecule type" value="Genomic_DNA"/>
</dbReference>
<evidence type="ECO:0000256" key="2">
    <source>
        <dbReference type="ARBA" id="ARBA00006727"/>
    </source>
</evidence>
<dbReference type="PANTHER" id="PTHR11360:SF224">
    <property type="entry name" value="MAJOR FACILITATOR SUPERFAMILY (MFS) PROFILE DOMAIN-CONTAINING PROTEIN-RELATED"/>
    <property type="match status" value="1"/>
</dbReference>
<comment type="subcellular location">
    <subcellularLocation>
        <location evidence="1">Membrane</location>
        <topology evidence="1">Multi-pass membrane protein</topology>
    </subcellularLocation>
</comment>
<feature type="region of interest" description="Disordered" evidence="7">
    <location>
        <begin position="1"/>
        <end position="52"/>
    </location>
</feature>
<sequence>MAATSTSERRISSSGSQSSTTVQQNDGRDFPYTNNTNAAENTDEEKSSYAQEGPVAADGGTVAWLVVLGAWCVSFCSFGWINSIGAFQEYYQHNMLSSYSASTIAWIPSLQIFFMNALGPAVGVLYDKYGPRQLLLAGSLLHVFGLMMCSLGTQYYQILLAQGVCSAVGVSAIFQPSINVIHGWFNKKRGAAFGILATGSSLGGVVFPIMVSRLIRQVGFPWAMRTCAFLILALLIIANLTIRAAHPPRPQKLTRAQLAKPFTEFDYVFLCAGFFFFTFGIFVPIDYLPVQALDAGVDPNLVQYLLSILNGASLFGRLFSGIMGDKVGRYNIFVTVCALTGIWVVALWIPSSSTGGIIAFAALFGFCSGAYVSLISPLVAQISPLREIGFRTGIIFFVASIGGLTTNPISGAILGDDKNWLGVKLFAGIFCFVGTILVLISRIHRTGWKLAVVF</sequence>
<reference evidence="11" key="3">
    <citation type="journal article" date="2019" name="Microbiol. Resour. Announc.">
        <title>Genome Sequence of Metarhizium rileyi, a Microbial Control Agent for Lepidoptera.</title>
        <authorList>
            <person name="Binneck E."/>
            <person name="Lastra C.C.L."/>
            <person name="Sosa-Gomez D.R."/>
        </authorList>
    </citation>
    <scope>NUCLEOTIDE SEQUENCE</scope>
    <source>
        <strain evidence="11">Cep018-CH2</strain>
    </source>
</reference>
<dbReference type="EMBL" id="AZHC01000002">
    <property type="protein sequence ID" value="OAA50524.1"/>
    <property type="molecule type" value="Genomic_DNA"/>
</dbReference>
<evidence type="ECO:0000256" key="3">
    <source>
        <dbReference type="ARBA" id="ARBA00022448"/>
    </source>
</evidence>
<evidence type="ECO:0000256" key="5">
    <source>
        <dbReference type="ARBA" id="ARBA00022989"/>
    </source>
</evidence>
<protein>
    <submittedName>
        <fullName evidence="10">Major facilitator superfamily domain, general substrate transporter</fullName>
    </submittedName>
</protein>
<keyword evidence="6 8" id="KW-0472">Membrane</keyword>
<accession>A0A162KFT9</accession>
<dbReference type="GO" id="GO:0016020">
    <property type="term" value="C:membrane"/>
    <property type="evidence" value="ECO:0007669"/>
    <property type="project" value="UniProtKB-SubCell"/>
</dbReference>
<evidence type="ECO:0000256" key="4">
    <source>
        <dbReference type="ARBA" id="ARBA00022692"/>
    </source>
</evidence>
<dbReference type="Pfam" id="PF07690">
    <property type="entry name" value="MFS_1"/>
    <property type="match status" value="1"/>
</dbReference>
<evidence type="ECO:0000256" key="7">
    <source>
        <dbReference type="SAM" id="MobiDB-lite"/>
    </source>
</evidence>
<evidence type="ECO:0000256" key="6">
    <source>
        <dbReference type="ARBA" id="ARBA00023136"/>
    </source>
</evidence>
<evidence type="ECO:0000313" key="12">
    <source>
        <dbReference type="Proteomes" id="UP000243498"/>
    </source>
</evidence>
<keyword evidence="12" id="KW-1185">Reference proteome</keyword>
<evidence type="ECO:0000259" key="9">
    <source>
        <dbReference type="PROSITE" id="PS50850"/>
    </source>
</evidence>
<dbReference type="GO" id="GO:0022857">
    <property type="term" value="F:transmembrane transporter activity"/>
    <property type="evidence" value="ECO:0007669"/>
    <property type="project" value="InterPro"/>
</dbReference>
<dbReference type="AlphaFoldDB" id="A0A162KFT9"/>
<organism evidence="10 12">
    <name type="scientific">Metarhizium rileyi (strain RCEF 4871)</name>
    <name type="common">Nomuraea rileyi</name>
    <dbReference type="NCBI Taxonomy" id="1649241"/>
    <lineage>
        <taxon>Eukaryota</taxon>
        <taxon>Fungi</taxon>
        <taxon>Dikarya</taxon>
        <taxon>Ascomycota</taxon>
        <taxon>Pezizomycotina</taxon>
        <taxon>Sordariomycetes</taxon>
        <taxon>Hypocreomycetidae</taxon>
        <taxon>Hypocreales</taxon>
        <taxon>Clavicipitaceae</taxon>
        <taxon>Metarhizium</taxon>
    </lineage>
</organism>
<evidence type="ECO:0000313" key="11">
    <source>
        <dbReference type="EMBL" id="TWU75889.1"/>
    </source>
</evidence>
<feature type="transmembrane region" description="Helical" evidence="8">
    <location>
        <begin position="420"/>
        <end position="440"/>
    </location>
</feature>
<evidence type="ECO:0000256" key="1">
    <source>
        <dbReference type="ARBA" id="ARBA00004141"/>
    </source>
</evidence>
<feature type="domain" description="Major facilitator superfamily (MFS) profile" evidence="9">
    <location>
        <begin position="63"/>
        <end position="446"/>
    </location>
</feature>
<keyword evidence="4 8" id="KW-0812">Transmembrane</keyword>
<comment type="similarity">
    <text evidence="2">Belongs to the major facilitator superfamily. Monocarboxylate porter (TC 2.A.1.13) family.</text>
</comment>
<feature type="transmembrane region" description="Helical" evidence="8">
    <location>
        <begin position="392"/>
        <end position="414"/>
    </location>
</feature>
<feature type="transmembrane region" description="Helical" evidence="8">
    <location>
        <begin position="301"/>
        <end position="320"/>
    </location>
</feature>
<dbReference type="OMA" id="RIMNGIS"/>
<keyword evidence="5 8" id="KW-1133">Transmembrane helix</keyword>
<comment type="caution">
    <text evidence="10">The sequence shown here is derived from an EMBL/GenBank/DDBJ whole genome shotgun (WGS) entry which is preliminary data.</text>
</comment>
<dbReference type="InterPro" id="IPR036259">
    <property type="entry name" value="MFS_trans_sf"/>
</dbReference>
<feature type="transmembrane region" description="Helical" evidence="8">
    <location>
        <begin position="357"/>
        <end position="380"/>
    </location>
</feature>
<dbReference type="InterPro" id="IPR011701">
    <property type="entry name" value="MFS"/>
</dbReference>
<dbReference type="PANTHER" id="PTHR11360">
    <property type="entry name" value="MONOCARBOXYLATE TRANSPORTER"/>
    <property type="match status" value="1"/>
</dbReference>
<dbReference type="Proteomes" id="UP000317257">
    <property type="component" value="Unassembled WGS sequence"/>
</dbReference>
<keyword evidence="3" id="KW-0813">Transport</keyword>
<feature type="transmembrane region" description="Helical" evidence="8">
    <location>
        <begin position="159"/>
        <end position="178"/>
    </location>
</feature>
<evidence type="ECO:0000256" key="8">
    <source>
        <dbReference type="SAM" id="Phobius"/>
    </source>
</evidence>
<feature type="transmembrane region" description="Helical" evidence="8">
    <location>
        <begin position="267"/>
        <end position="289"/>
    </location>
</feature>
<dbReference type="CDD" id="cd17352">
    <property type="entry name" value="MFS_MCT_SLC16"/>
    <property type="match status" value="1"/>
</dbReference>
<dbReference type="InterPro" id="IPR020846">
    <property type="entry name" value="MFS_dom"/>
</dbReference>
<dbReference type="SUPFAM" id="SSF103473">
    <property type="entry name" value="MFS general substrate transporter"/>
    <property type="match status" value="1"/>
</dbReference>
<feature type="transmembrane region" description="Helical" evidence="8">
    <location>
        <begin position="62"/>
        <end position="84"/>
    </location>
</feature>
<accession>A0A5C6GEN9</accession>
<dbReference type="Gene3D" id="1.20.1250.20">
    <property type="entry name" value="MFS general substrate transporter like domains"/>
    <property type="match status" value="2"/>
</dbReference>
<dbReference type="InterPro" id="IPR050327">
    <property type="entry name" value="Proton-linked_MCT"/>
</dbReference>
<name>A0A162KFT9_METRR</name>
<reference evidence="13" key="2">
    <citation type="submission" date="2018-12" db="EMBL/GenBank/DDBJ databases">
        <title>The complete genome of Metarhizium rileyi, a key fungal pathogen of Lepidoptera.</title>
        <authorList>
            <person name="Binneck E."/>
            <person name="Lastra C.C.L."/>
            <person name="Sosa-Gomez D.R."/>
        </authorList>
    </citation>
    <scope>NUCLEOTIDE SEQUENCE [LARGE SCALE GENOMIC DNA]</scope>
    <source>
        <strain evidence="13">Cep018-CH2</strain>
    </source>
</reference>
<evidence type="ECO:0000313" key="13">
    <source>
        <dbReference type="Proteomes" id="UP000317257"/>
    </source>
</evidence>
<feature type="transmembrane region" description="Helical" evidence="8">
    <location>
        <begin position="332"/>
        <end position="351"/>
    </location>
</feature>
<reference evidence="10 12" key="1">
    <citation type="journal article" date="2016" name="Genome Biol. Evol.">
        <title>Divergent and convergent evolution of fungal pathogenicity.</title>
        <authorList>
            <person name="Shang Y."/>
            <person name="Xiao G."/>
            <person name="Zheng P."/>
            <person name="Cen K."/>
            <person name="Zhan S."/>
            <person name="Wang C."/>
        </authorList>
    </citation>
    <scope>NUCLEOTIDE SEQUENCE [LARGE SCALE GENOMIC DNA]</scope>
    <source>
        <strain evidence="10 12">RCEF 4871</strain>
    </source>
</reference>
<dbReference type="OrthoDB" id="5667at2759"/>
<dbReference type="Proteomes" id="UP000243498">
    <property type="component" value="Unassembled WGS sequence"/>
</dbReference>
<gene>
    <name evidence="11" type="ORF">ED733_005783</name>
    <name evidence="10" type="ORF">NOR_00974</name>
</gene>
<dbReference type="PROSITE" id="PS50850">
    <property type="entry name" value="MFS"/>
    <property type="match status" value="1"/>
</dbReference>
<proteinExistence type="inferred from homology"/>
<feature type="transmembrane region" description="Helical" evidence="8">
    <location>
        <begin position="222"/>
        <end position="246"/>
    </location>
</feature>
<feature type="transmembrane region" description="Helical" evidence="8">
    <location>
        <begin position="133"/>
        <end position="153"/>
    </location>
</feature>